<dbReference type="VEuPathDB" id="FungiDB:RhiirFUN_022204"/>
<evidence type="ECO:0000256" key="5">
    <source>
        <dbReference type="ARBA" id="ARBA00023242"/>
    </source>
</evidence>
<accession>A0A915ZPJ0</accession>
<feature type="compositionally biased region" description="Low complexity" evidence="6">
    <location>
        <begin position="489"/>
        <end position="500"/>
    </location>
</feature>
<organism evidence="7 8">
    <name type="scientific">Rhizophagus irregularis</name>
    <dbReference type="NCBI Taxonomy" id="588596"/>
    <lineage>
        <taxon>Eukaryota</taxon>
        <taxon>Fungi</taxon>
        <taxon>Fungi incertae sedis</taxon>
        <taxon>Mucoromycota</taxon>
        <taxon>Glomeromycotina</taxon>
        <taxon>Glomeromycetes</taxon>
        <taxon>Glomerales</taxon>
        <taxon>Glomeraceae</taxon>
        <taxon>Rhizophagus</taxon>
    </lineage>
</organism>
<dbReference type="AlphaFoldDB" id="A0A915ZPJ0"/>
<keyword evidence="4" id="KW-0862">Zinc</keyword>
<evidence type="ECO:0000256" key="3">
    <source>
        <dbReference type="ARBA" id="ARBA00022771"/>
    </source>
</evidence>
<sequence>MTQQSSITPFLTAPSPNTPPYEDSIQPVKKKQKISRKKTSWIWEYFIEGFNDKDELIIICQVEGEEGKKCNVKLKHDGSTGNGISHLWSVHKITKDGKQPADKQQKLDVIKKHPEKRQNTLRQFLVNWIIDDLQPFSVVNSPSFRIFCNELDPAFLVPEAKTIKAIIHQAYNFTYPKMVEQIGKEAISVALTADLWTGRNRKGFLGITCSYIDPEFILKEVILAIEYVQYPHTAEHIAECFEDFFMTPKQSERLEKIQKDHPSLANNEEGEEPVDASKTSKYLNTIADVSTRWNSSYLAWNRLIKLKGYIKGLLNHLELESDPDSQKDAKRLRNIMIIEDEWSLILDLTEVLSHFADATDYLGGSKYCTYSSMNPTIIEIMKWIRPSSSNNNFTDINLDRTVDAFGEVSELEKNREINTPINTRNILDQVKKNLYDAMIHYFNPASSEALLAALLDPRFKKLQSFTPDQKQVAENELQNKYNEIKSNQPSTASSSPPASSQRKKKITI</sequence>
<dbReference type="InterPro" id="IPR052035">
    <property type="entry name" value="ZnF_BED_domain_contain"/>
</dbReference>
<dbReference type="VEuPathDB" id="FungiDB:RhiirFUN_016409"/>
<evidence type="ECO:0000256" key="4">
    <source>
        <dbReference type="ARBA" id="ARBA00022833"/>
    </source>
</evidence>
<dbReference type="Proteomes" id="UP000684084">
    <property type="component" value="Unassembled WGS sequence"/>
</dbReference>
<comment type="subcellular location">
    <subcellularLocation>
        <location evidence="1">Nucleus</location>
    </subcellularLocation>
</comment>
<comment type="caution">
    <text evidence="7">The sequence shown here is derived from an EMBL/GenBank/DDBJ whole genome shotgun (WGS) entry which is preliminary data.</text>
</comment>
<feature type="region of interest" description="Disordered" evidence="6">
    <location>
        <begin position="1"/>
        <end position="30"/>
    </location>
</feature>
<name>A0A915ZPJ0_9GLOM</name>
<dbReference type="GO" id="GO:0005634">
    <property type="term" value="C:nucleus"/>
    <property type="evidence" value="ECO:0007669"/>
    <property type="project" value="UniProtKB-SubCell"/>
</dbReference>
<proteinExistence type="predicted"/>
<protein>
    <recommendedName>
        <fullName evidence="9">Zinc finger bed domain-containing protein 1-like</fullName>
    </recommendedName>
</protein>
<feature type="region of interest" description="Disordered" evidence="6">
    <location>
        <begin position="470"/>
        <end position="508"/>
    </location>
</feature>
<evidence type="ECO:0000256" key="6">
    <source>
        <dbReference type="SAM" id="MobiDB-lite"/>
    </source>
</evidence>
<dbReference type="GO" id="GO:0008270">
    <property type="term" value="F:zinc ion binding"/>
    <property type="evidence" value="ECO:0007669"/>
    <property type="project" value="UniProtKB-KW"/>
</dbReference>
<evidence type="ECO:0000313" key="7">
    <source>
        <dbReference type="EMBL" id="CAB5385754.1"/>
    </source>
</evidence>
<feature type="compositionally biased region" description="Polar residues" evidence="6">
    <location>
        <begin position="476"/>
        <end position="488"/>
    </location>
</feature>
<evidence type="ECO:0000256" key="1">
    <source>
        <dbReference type="ARBA" id="ARBA00004123"/>
    </source>
</evidence>
<evidence type="ECO:0008006" key="9">
    <source>
        <dbReference type="Google" id="ProtNLM"/>
    </source>
</evidence>
<reference evidence="7" key="1">
    <citation type="submission" date="2020-05" db="EMBL/GenBank/DDBJ databases">
        <authorList>
            <person name="Rincon C."/>
            <person name="Sanders R I."/>
            <person name="Robbins C."/>
            <person name="Chaturvedi A."/>
        </authorList>
    </citation>
    <scope>NUCLEOTIDE SEQUENCE</scope>
    <source>
        <strain evidence="7">CHB12</strain>
    </source>
</reference>
<dbReference type="PANTHER" id="PTHR46481">
    <property type="entry name" value="ZINC FINGER BED DOMAIN-CONTAINING PROTEIN 4"/>
    <property type="match status" value="1"/>
</dbReference>
<dbReference type="PANTHER" id="PTHR46481:SF10">
    <property type="entry name" value="ZINC FINGER BED DOMAIN-CONTAINING PROTEIN 39"/>
    <property type="match status" value="1"/>
</dbReference>
<keyword evidence="5" id="KW-0539">Nucleus</keyword>
<keyword evidence="3" id="KW-0863">Zinc-finger</keyword>
<evidence type="ECO:0000313" key="8">
    <source>
        <dbReference type="Proteomes" id="UP000684084"/>
    </source>
</evidence>
<gene>
    <name evidence="7" type="ORF">CHRIB12_LOCUS19404</name>
</gene>
<dbReference type="EMBL" id="CAGKOT010000054">
    <property type="protein sequence ID" value="CAB5385754.1"/>
    <property type="molecule type" value="Genomic_DNA"/>
</dbReference>
<dbReference type="OrthoDB" id="2411240at2759"/>
<evidence type="ECO:0000256" key="2">
    <source>
        <dbReference type="ARBA" id="ARBA00022723"/>
    </source>
</evidence>
<keyword evidence="2" id="KW-0479">Metal-binding</keyword>